<dbReference type="Gene3D" id="3.30.1490.150">
    <property type="entry name" value="Hypothetical protein ph0010, domain 2"/>
    <property type="match status" value="1"/>
</dbReference>
<dbReference type="Pfam" id="PF01871">
    <property type="entry name" value="AMMECR1"/>
    <property type="match status" value="1"/>
</dbReference>
<organism evidence="3 4">
    <name type="scientific">Thiohalocapsa halophila</name>
    <dbReference type="NCBI Taxonomy" id="69359"/>
    <lineage>
        <taxon>Bacteria</taxon>
        <taxon>Pseudomonadati</taxon>
        <taxon>Pseudomonadota</taxon>
        <taxon>Gammaproteobacteria</taxon>
        <taxon>Chromatiales</taxon>
        <taxon>Chromatiaceae</taxon>
        <taxon>Thiohalocapsa</taxon>
    </lineage>
</organism>
<dbReference type="RefSeq" id="WP_200232956.1">
    <property type="nucleotide sequence ID" value="NZ_NRRV01000001.1"/>
</dbReference>
<gene>
    <name evidence="3" type="ORF">CKO31_00515</name>
</gene>
<protein>
    <recommendedName>
        <fullName evidence="2">AMMECR1 domain-containing protein</fullName>
    </recommendedName>
</protein>
<evidence type="ECO:0000259" key="2">
    <source>
        <dbReference type="PROSITE" id="PS51112"/>
    </source>
</evidence>
<dbReference type="InterPro" id="IPR027485">
    <property type="entry name" value="AMMECR1_N"/>
</dbReference>
<dbReference type="PANTHER" id="PTHR13016:SF0">
    <property type="entry name" value="AMME SYNDROME CANDIDATE GENE 1 PROTEIN"/>
    <property type="match status" value="1"/>
</dbReference>
<comment type="caution">
    <text evidence="3">The sequence shown here is derived from an EMBL/GenBank/DDBJ whole genome shotgun (WGS) entry which is preliminary data.</text>
</comment>
<dbReference type="NCBIfam" id="TIGR00296">
    <property type="entry name" value="TIGR00296 family protein"/>
    <property type="match status" value="1"/>
</dbReference>
<dbReference type="Proteomes" id="UP000748752">
    <property type="component" value="Unassembled WGS sequence"/>
</dbReference>
<name>A0ABS1CBD8_9GAMM</name>
<feature type="domain" description="AMMECR1" evidence="2">
    <location>
        <begin position="49"/>
        <end position="229"/>
    </location>
</feature>
<dbReference type="InterPro" id="IPR023473">
    <property type="entry name" value="AMMECR1"/>
</dbReference>
<accession>A0ABS1CBD8</accession>
<dbReference type="SUPFAM" id="SSF143447">
    <property type="entry name" value="AMMECR1-like"/>
    <property type="match status" value="1"/>
</dbReference>
<dbReference type="Gene3D" id="3.30.700.20">
    <property type="entry name" value="Hypothetical protein ph0010, domain 1"/>
    <property type="match status" value="1"/>
</dbReference>
<dbReference type="PANTHER" id="PTHR13016">
    <property type="entry name" value="AMMECR1 HOMOLOG"/>
    <property type="match status" value="1"/>
</dbReference>
<evidence type="ECO:0000313" key="3">
    <source>
        <dbReference type="EMBL" id="MBK1629237.1"/>
    </source>
</evidence>
<keyword evidence="4" id="KW-1185">Reference proteome</keyword>
<dbReference type="EMBL" id="NRRV01000001">
    <property type="protein sequence ID" value="MBK1629237.1"/>
    <property type="molecule type" value="Genomic_DNA"/>
</dbReference>
<feature type="region of interest" description="Disordered" evidence="1">
    <location>
        <begin position="1"/>
        <end position="27"/>
    </location>
</feature>
<evidence type="ECO:0000256" key="1">
    <source>
        <dbReference type="SAM" id="MobiDB-lite"/>
    </source>
</evidence>
<evidence type="ECO:0000313" key="4">
    <source>
        <dbReference type="Proteomes" id="UP000748752"/>
    </source>
</evidence>
<dbReference type="InterPro" id="IPR002733">
    <property type="entry name" value="AMMECR1_domain"/>
</dbReference>
<reference evidence="3 4" key="1">
    <citation type="journal article" date="2020" name="Microorganisms">
        <title>Osmotic Adaptation and Compatible Solute Biosynthesis of Phototrophic Bacteria as Revealed from Genome Analyses.</title>
        <authorList>
            <person name="Imhoff J.F."/>
            <person name="Rahn T."/>
            <person name="Kunzel S."/>
            <person name="Keller A."/>
            <person name="Neulinger S.C."/>
        </authorList>
    </citation>
    <scope>NUCLEOTIDE SEQUENCE [LARGE SCALE GENOMIC DNA]</scope>
    <source>
        <strain evidence="3 4">DSM 6210</strain>
    </source>
</reference>
<dbReference type="PROSITE" id="PS51112">
    <property type="entry name" value="AMMECR1"/>
    <property type="match status" value="1"/>
</dbReference>
<sequence>MPSTDDGRARTAQPTAAGAEPTPGTKACAADSAKASLGASLGASLLDASQRRRLLDIAQASIRHGLETGRPGTLEITAETAALQAPRAAFVTLELKRRLRGCIGHLEATQPLALDVSDNAFAAAFRDPRFPPLALSELAALSIKVSVLTPAVELAFSDEAGLLAQLVPGSDGLILADAGRRGTFLPAVWEQLPAPEDFLRRLKEKAGLRPDHWSGELRVWRYRTESFGD</sequence>
<dbReference type="InterPro" id="IPR036071">
    <property type="entry name" value="AMMECR1_dom_sf"/>
</dbReference>
<dbReference type="NCBIfam" id="TIGR04335">
    <property type="entry name" value="AmmeMemoSam_A"/>
    <property type="match status" value="1"/>
</dbReference>
<proteinExistence type="predicted"/>
<dbReference type="InterPro" id="IPR027623">
    <property type="entry name" value="AmmeMemoSam_A"/>
</dbReference>